<gene>
    <name evidence="3" type="ORF">F2P47_14755</name>
</gene>
<dbReference type="InterPro" id="IPR036663">
    <property type="entry name" value="Fumarylacetoacetase_C_sf"/>
</dbReference>
<name>A0A6N6VFD2_9HYPH</name>
<dbReference type="PANTHER" id="PTHR30143:SF0">
    <property type="entry name" value="2-KETO-4-PENTENOATE HYDRATASE"/>
    <property type="match status" value="1"/>
</dbReference>
<dbReference type="InterPro" id="IPR011234">
    <property type="entry name" value="Fumarylacetoacetase-like_C"/>
</dbReference>
<dbReference type="SUPFAM" id="SSF56529">
    <property type="entry name" value="FAH"/>
    <property type="match status" value="1"/>
</dbReference>
<dbReference type="Proteomes" id="UP000468901">
    <property type="component" value="Unassembled WGS sequence"/>
</dbReference>
<proteinExistence type="predicted"/>
<dbReference type="EMBL" id="WESC01000015">
    <property type="protein sequence ID" value="KAB7738931.1"/>
    <property type="molecule type" value="Genomic_DNA"/>
</dbReference>
<dbReference type="GO" id="GO:0008684">
    <property type="term" value="F:2-oxopent-4-enoate hydratase activity"/>
    <property type="evidence" value="ECO:0007669"/>
    <property type="project" value="TreeGrafter"/>
</dbReference>
<keyword evidence="1" id="KW-0456">Lyase</keyword>
<dbReference type="GO" id="GO:0005737">
    <property type="term" value="C:cytoplasm"/>
    <property type="evidence" value="ECO:0007669"/>
    <property type="project" value="TreeGrafter"/>
</dbReference>
<dbReference type="Pfam" id="PF01557">
    <property type="entry name" value="FAA_hydrolase"/>
    <property type="match status" value="1"/>
</dbReference>
<feature type="domain" description="Fumarylacetoacetase-like C-terminal" evidence="2">
    <location>
        <begin position="60"/>
        <end position="245"/>
    </location>
</feature>
<dbReference type="Gene3D" id="3.90.850.10">
    <property type="entry name" value="Fumarylacetoacetase-like, C-terminal domain"/>
    <property type="match status" value="1"/>
</dbReference>
<comment type="caution">
    <text evidence="3">The sequence shown here is derived from an EMBL/GenBank/DDBJ whole genome shotgun (WGS) entry which is preliminary data.</text>
</comment>
<keyword evidence="4" id="KW-1185">Reference proteome</keyword>
<evidence type="ECO:0000256" key="1">
    <source>
        <dbReference type="ARBA" id="ARBA00023239"/>
    </source>
</evidence>
<dbReference type="AlphaFoldDB" id="A0A6N6VFD2"/>
<evidence type="ECO:0000259" key="2">
    <source>
        <dbReference type="Pfam" id="PF01557"/>
    </source>
</evidence>
<accession>A0A6N6VFD2</accession>
<dbReference type="PANTHER" id="PTHR30143">
    <property type="entry name" value="ACID HYDRATASE"/>
    <property type="match status" value="1"/>
</dbReference>
<sequence>MADALYDARRIGKSIPPLSATYGLADPVAAYGVQDINTGRWVAEGRRIVGRKIGLTSKAVQQQLGVSEPDYGMLWGDLAYKDGDEISVKPFLQPRIEAEIAFVMESEIRSPDATLTELMSAIGYALASVEIVDSAIADWKITLADTIADNASAGGFALGTNPRKICDVDLKLCGMLMSRNGVHASLGVGAACLGHPLVAALWLARKMAEVGRPLEAGDIVLSGALGPMVSVAAGDYFTVEIQGFSPFGVSFVA</sequence>
<evidence type="ECO:0000313" key="4">
    <source>
        <dbReference type="Proteomes" id="UP000468901"/>
    </source>
</evidence>
<dbReference type="InterPro" id="IPR050772">
    <property type="entry name" value="Hydratase-Decarb/MhpD_sf"/>
</dbReference>
<reference evidence="3 4" key="1">
    <citation type="submission" date="2019-09" db="EMBL/GenBank/DDBJ databases">
        <title>Parvibaculum sedimenti sp. nov., isolated from sediment.</title>
        <authorList>
            <person name="Wang Y."/>
        </authorList>
    </citation>
    <scope>NUCLEOTIDE SEQUENCE [LARGE SCALE GENOMIC DNA]</scope>
    <source>
        <strain evidence="3 4">HXT-9</strain>
    </source>
</reference>
<protein>
    <submittedName>
        <fullName evidence="3">2-keto-4-pentenoate hydratase</fullName>
    </submittedName>
</protein>
<organism evidence="3 4">
    <name type="scientific">Parvibaculum sedimenti</name>
    <dbReference type="NCBI Taxonomy" id="2608632"/>
    <lineage>
        <taxon>Bacteria</taxon>
        <taxon>Pseudomonadati</taxon>
        <taxon>Pseudomonadota</taxon>
        <taxon>Alphaproteobacteria</taxon>
        <taxon>Hyphomicrobiales</taxon>
        <taxon>Parvibaculaceae</taxon>
        <taxon>Parvibaculum</taxon>
    </lineage>
</organism>
<evidence type="ECO:0000313" key="3">
    <source>
        <dbReference type="EMBL" id="KAB7738931.1"/>
    </source>
</evidence>